<dbReference type="EMBL" id="JARKIF010000006">
    <property type="protein sequence ID" value="KAJ7637156.1"/>
    <property type="molecule type" value="Genomic_DNA"/>
</dbReference>
<dbReference type="Proteomes" id="UP001221142">
    <property type="component" value="Unassembled WGS sequence"/>
</dbReference>
<evidence type="ECO:0000313" key="1">
    <source>
        <dbReference type="EMBL" id="KAJ7637156.1"/>
    </source>
</evidence>
<accession>A0AAD7FU10</accession>
<sequence>MLPLRTLLRPTRIQPLRQAFSRTLQRPYYYSRPATLGARIWYRPDGTPRSKIRGLVTATLASMALYVTWNTLLVVEELDYERYLLGTLVYIQRVDYDAYPTRDELDTFNGALTYFEELCGYFLQGDVRPEMLEAFFHDLFHLGDEGVEGDLVQLRERIHGLVRTAAEAVHTLLATSKGTDPIETAALAIGIVDDAMLSLIEISEDVGADETEKLLRVKRLREQMKDSSKSYEILG</sequence>
<proteinExistence type="predicted"/>
<reference evidence="1" key="1">
    <citation type="submission" date="2023-03" db="EMBL/GenBank/DDBJ databases">
        <title>Massive genome expansion in bonnet fungi (Mycena s.s.) driven by repeated elements and novel gene families across ecological guilds.</title>
        <authorList>
            <consortium name="Lawrence Berkeley National Laboratory"/>
            <person name="Harder C.B."/>
            <person name="Miyauchi S."/>
            <person name="Viragh M."/>
            <person name="Kuo A."/>
            <person name="Thoen E."/>
            <person name="Andreopoulos B."/>
            <person name="Lu D."/>
            <person name="Skrede I."/>
            <person name="Drula E."/>
            <person name="Henrissat B."/>
            <person name="Morin E."/>
            <person name="Kohler A."/>
            <person name="Barry K."/>
            <person name="LaButti K."/>
            <person name="Morin E."/>
            <person name="Salamov A."/>
            <person name="Lipzen A."/>
            <person name="Mereny Z."/>
            <person name="Hegedus B."/>
            <person name="Baldrian P."/>
            <person name="Stursova M."/>
            <person name="Weitz H."/>
            <person name="Taylor A."/>
            <person name="Grigoriev I.V."/>
            <person name="Nagy L.G."/>
            <person name="Martin F."/>
            <person name="Kauserud H."/>
        </authorList>
    </citation>
    <scope>NUCLEOTIDE SEQUENCE</scope>
    <source>
        <strain evidence="1">9284</strain>
    </source>
</reference>
<evidence type="ECO:0000313" key="2">
    <source>
        <dbReference type="Proteomes" id="UP001221142"/>
    </source>
</evidence>
<organism evidence="1 2">
    <name type="scientific">Roridomyces roridus</name>
    <dbReference type="NCBI Taxonomy" id="1738132"/>
    <lineage>
        <taxon>Eukaryota</taxon>
        <taxon>Fungi</taxon>
        <taxon>Dikarya</taxon>
        <taxon>Basidiomycota</taxon>
        <taxon>Agaricomycotina</taxon>
        <taxon>Agaricomycetes</taxon>
        <taxon>Agaricomycetidae</taxon>
        <taxon>Agaricales</taxon>
        <taxon>Marasmiineae</taxon>
        <taxon>Mycenaceae</taxon>
        <taxon>Roridomyces</taxon>
    </lineage>
</organism>
<dbReference type="AlphaFoldDB" id="A0AAD7FU10"/>
<comment type="caution">
    <text evidence="1">The sequence shown here is derived from an EMBL/GenBank/DDBJ whole genome shotgun (WGS) entry which is preliminary data.</text>
</comment>
<gene>
    <name evidence="1" type="ORF">FB45DRAFT_742359</name>
</gene>
<protein>
    <submittedName>
        <fullName evidence="1">Uncharacterized protein</fullName>
    </submittedName>
</protein>
<keyword evidence="2" id="KW-1185">Reference proteome</keyword>
<name>A0AAD7FU10_9AGAR</name>